<comment type="subcellular location">
    <subcellularLocation>
        <location evidence="1">Cell membrane</location>
        <topology evidence="1">Multi-pass membrane protein</topology>
    </subcellularLocation>
</comment>
<dbReference type="GO" id="GO:0046872">
    <property type="term" value="F:metal ion binding"/>
    <property type="evidence" value="ECO:0007669"/>
    <property type="project" value="UniProtKB-KW"/>
</dbReference>
<feature type="transmembrane region" description="Helical" evidence="11">
    <location>
        <begin position="167"/>
        <end position="187"/>
    </location>
</feature>
<dbReference type="PATRIC" id="fig|1367477.3.peg.2776"/>
<evidence type="ECO:0000256" key="6">
    <source>
        <dbReference type="ARBA" id="ARBA00023136"/>
    </source>
</evidence>
<feature type="binding site" evidence="9">
    <location>
        <position position="418"/>
    </location>
    <ligand>
        <name>substrate</name>
    </ligand>
</feature>
<proteinExistence type="inferred from homology"/>
<name>U5LA75_9BACI</name>
<dbReference type="AlphaFoldDB" id="U5LA75"/>
<dbReference type="InterPro" id="IPR017850">
    <property type="entry name" value="Alkaline_phosphatase_core_sf"/>
</dbReference>
<feature type="transmembrane region" description="Helical" evidence="11">
    <location>
        <begin position="128"/>
        <end position="146"/>
    </location>
</feature>
<dbReference type="SUPFAM" id="SSF53649">
    <property type="entry name" value="Alkaline phosphatase-like"/>
    <property type="match status" value="1"/>
</dbReference>
<feature type="binding site" evidence="10">
    <location>
        <position position="477"/>
    </location>
    <ligand>
        <name>Mn(2+)</name>
        <dbReference type="ChEBI" id="CHEBI:29035"/>
    </ligand>
</feature>
<dbReference type="PANTHER" id="PTHR47371">
    <property type="entry name" value="LIPOTEICHOIC ACID SYNTHASE"/>
    <property type="match status" value="1"/>
</dbReference>
<comment type="similarity">
    <text evidence="2 7">Belongs to the LTA synthase family.</text>
</comment>
<feature type="transmembrane region" description="Helical" evidence="11">
    <location>
        <begin position="51"/>
        <end position="72"/>
    </location>
</feature>
<keyword evidence="13" id="KW-0808">Transferase</keyword>
<dbReference type="InterPro" id="IPR012160">
    <property type="entry name" value="LtaS-like"/>
</dbReference>
<dbReference type="PIRSF" id="PIRSF005091">
    <property type="entry name" value="Mmb_sulf_HI1246"/>
    <property type="match status" value="1"/>
</dbReference>
<dbReference type="GO" id="GO:0005886">
    <property type="term" value="C:plasma membrane"/>
    <property type="evidence" value="ECO:0007669"/>
    <property type="project" value="UniProtKB-SubCell"/>
</dbReference>
<gene>
    <name evidence="13" type="ORF">N288_14095</name>
</gene>
<accession>U5LA75</accession>
<dbReference type="Proteomes" id="UP000017805">
    <property type="component" value="Chromosome"/>
</dbReference>
<dbReference type="HOGENOM" id="CLU_021310_0_0_9"/>
<evidence type="ECO:0000256" key="3">
    <source>
        <dbReference type="ARBA" id="ARBA00022475"/>
    </source>
</evidence>
<evidence type="ECO:0000256" key="2">
    <source>
        <dbReference type="ARBA" id="ARBA00009983"/>
    </source>
</evidence>
<dbReference type="GO" id="GO:0016740">
    <property type="term" value="F:transferase activity"/>
    <property type="evidence" value="ECO:0007669"/>
    <property type="project" value="UniProtKB-KW"/>
</dbReference>
<dbReference type="KEGG" id="bif:N288_14095"/>
<dbReference type="Gene3D" id="3.30.1120.170">
    <property type="match status" value="1"/>
</dbReference>
<evidence type="ECO:0000256" key="7">
    <source>
        <dbReference type="PIRNR" id="PIRNR005091"/>
    </source>
</evidence>
<keyword evidence="9" id="KW-0479">Metal-binding</keyword>
<dbReference type="CDD" id="cd16015">
    <property type="entry name" value="LTA_synthase"/>
    <property type="match status" value="1"/>
</dbReference>
<dbReference type="PANTHER" id="PTHR47371:SF1">
    <property type="entry name" value="LIPOTEICHOIC ACID SYNTHASE-LIKE YQGS"/>
    <property type="match status" value="1"/>
</dbReference>
<evidence type="ECO:0000256" key="1">
    <source>
        <dbReference type="ARBA" id="ARBA00004651"/>
    </source>
</evidence>
<organism evidence="13 14">
    <name type="scientific">Bacillus infantis NRRL B-14911</name>
    <dbReference type="NCBI Taxonomy" id="1367477"/>
    <lineage>
        <taxon>Bacteria</taxon>
        <taxon>Bacillati</taxon>
        <taxon>Bacillota</taxon>
        <taxon>Bacilli</taxon>
        <taxon>Bacillales</taxon>
        <taxon>Bacillaceae</taxon>
        <taxon>Bacillus</taxon>
    </lineage>
</organism>
<keyword evidence="6 7" id="KW-0472">Membrane</keyword>
<reference evidence="13 14" key="1">
    <citation type="submission" date="2013-07" db="EMBL/GenBank/DDBJ databases">
        <title>Complete genome sequence of Bacillus infantis NRRL B-14911 that has potential to induce cardiac disease by antigenic mimicry.</title>
        <authorList>
            <person name="Massilamany C."/>
            <person name="Smith T.P.L."/>
            <person name="Loy J.D."/>
            <person name="Barletta R."/>
            <person name="Reddy J."/>
        </authorList>
    </citation>
    <scope>NUCLEOTIDE SEQUENCE [LARGE SCALE GENOMIC DNA]</scope>
    <source>
        <strain evidence="13 14">NRRL B-14911</strain>
    </source>
</reference>
<evidence type="ECO:0000256" key="8">
    <source>
        <dbReference type="PIRSR" id="PIRSR005091-1"/>
    </source>
</evidence>
<keyword evidence="4 11" id="KW-0812">Transmembrane</keyword>
<protein>
    <submittedName>
        <fullName evidence="13">Phosphoglycerol transferase</fullName>
    </submittedName>
</protein>
<keyword evidence="14" id="KW-1185">Reference proteome</keyword>
<evidence type="ECO:0000313" key="13">
    <source>
        <dbReference type="EMBL" id="AGX04719.1"/>
    </source>
</evidence>
<evidence type="ECO:0000256" key="5">
    <source>
        <dbReference type="ARBA" id="ARBA00022989"/>
    </source>
</evidence>
<feature type="transmembrane region" description="Helical" evidence="11">
    <location>
        <begin position="21"/>
        <end position="45"/>
    </location>
</feature>
<feature type="transmembrane region" description="Helical" evidence="11">
    <location>
        <begin position="79"/>
        <end position="99"/>
    </location>
</feature>
<dbReference type="Pfam" id="PF00884">
    <property type="entry name" value="Sulfatase"/>
    <property type="match status" value="1"/>
</dbReference>
<keyword evidence="3 7" id="KW-1003">Cell membrane</keyword>
<feature type="active site" evidence="8">
    <location>
        <position position="302"/>
    </location>
</feature>
<feature type="binding site" evidence="10">
    <location>
        <position position="260"/>
    </location>
    <ligand>
        <name>Mn(2+)</name>
        <dbReference type="ChEBI" id="CHEBI:29035"/>
    </ligand>
</feature>
<evidence type="ECO:0000256" key="4">
    <source>
        <dbReference type="ARBA" id="ARBA00022692"/>
    </source>
</evidence>
<evidence type="ECO:0000259" key="12">
    <source>
        <dbReference type="Pfam" id="PF00884"/>
    </source>
</evidence>
<evidence type="ECO:0000256" key="11">
    <source>
        <dbReference type="SAM" id="Phobius"/>
    </source>
</evidence>
<dbReference type="EMBL" id="CP006643">
    <property type="protein sequence ID" value="AGX04719.1"/>
    <property type="molecule type" value="Genomic_DNA"/>
</dbReference>
<feature type="binding site" evidence="10">
    <location>
        <position position="478"/>
    </location>
    <ligand>
        <name>Mn(2+)</name>
        <dbReference type="ChEBI" id="CHEBI:29035"/>
    </ligand>
</feature>
<keyword evidence="9" id="KW-0464">Manganese</keyword>
<evidence type="ECO:0000256" key="9">
    <source>
        <dbReference type="PIRSR" id="PIRSR005091-2"/>
    </source>
</evidence>
<sequence length="622" mass="70873">MHLKYRTKNGINMKQFKKLTPVWVAVFFMWLKTAAVSFIGFNLHAASLLEVMLLTFSPLGLLMLLIGGGLFWKKKVKPAGIWLIMLVLTGILYSDLLYYRFYTDFVTVPILFQFKNVGGLGPSTLELISPWDLLLFIDLLLYFLFIRKKKLTKMTVTGKTAWQYGGACIALFLMTGVIGLVNAPHLFTESYNRPQLVKNIGLYPYHLYDIGVAASYPLQKAFADASDAKASAEYVNGRTAEPSDYFGAAEGMNVVLISMESTQGFVLNQKVKGEEITPFLNSLSKDSFYFNNLYDQTAQGKTSDSEFMVDNGLYPLSSGSAFVRKFENTYKSLPHILKNEEGYKAAVLHGNEPTFWNREDMYKSLGYDRFFSKGDYEVTEENSVNYGIKDIPFFQQSIPHLKSLEKPYYTRFITLTNHFPFLLEEEDRLIPEAETSEMVVNRYVTTVRYQDEAIKTFFQEMKDSGEYDNTVFVLYGDHYGISDKYEHGVLELLRQEDTLVNRMKLQKIPLIIHIPGQEGKSISTIGGEIDIRATLLHLLGINPEEHYSFSRNLFARNPDQPVVFRDGSFIAEDYLYKSGSCLKIDSGEEADISKCEPYLETARKELGMSDDVVNGDLLRFLK</sequence>
<dbReference type="InterPro" id="IPR050448">
    <property type="entry name" value="OpgB/LTA_synthase_biosynth"/>
</dbReference>
<keyword evidence="5 11" id="KW-1133">Transmembrane helix</keyword>
<feature type="domain" description="Sulfatase N-terminal" evidence="12">
    <location>
        <begin position="253"/>
        <end position="541"/>
    </location>
</feature>
<evidence type="ECO:0000256" key="10">
    <source>
        <dbReference type="PIRSR" id="PIRSR005091-3"/>
    </source>
</evidence>
<evidence type="ECO:0000313" key="14">
    <source>
        <dbReference type="Proteomes" id="UP000017805"/>
    </source>
</evidence>
<feature type="binding site" evidence="10">
    <location>
        <position position="302"/>
    </location>
    <ligand>
        <name>Mn(2+)</name>
        <dbReference type="ChEBI" id="CHEBI:29035"/>
    </ligand>
</feature>
<dbReference type="InterPro" id="IPR000917">
    <property type="entry name" value="Sulfatase_N"/>
</dbReference>
<dbReference type="Gene3D" id="3.40.720.10">
    <property type="entry name" value="Alkaline Phosphatase, subunit A"/>
    <property type="match status" value="1"/>
</dbReference>
<dbReference type="STRING" id="1367477.N288_14095"/>